<dbReference type="GO" id="GO:0016757">
    <property type="term" value="F:glycosyltransferase activity"/>
    <property type="evidence" value="ECO:0007669"/>
    <property type="project" value="InterPro"/>
</dbReference>
<protein>
    <submittedName>
        <fullName evidence="2">Glycosyltransferase</fullName>
    </submittedName>
</protein>
<sequence length="413" mass="46511">MIKDGVNILGFLNNQFGVAELGRLIMRCIASAAIPYVVNILSTPLHHLTDEIIPNVSTTNRYKINIIVANHNEIGWIIQQKGSKYFTGKYNIGVWCWETEKFPNVPASQLKYFDEIWTISEFCKQSMMKSVGIPIKVITLPIILPTNVSRYGGIDPDKFVVLFSFDFRSRPERKNPLGAIEAFKKAFGNDSNVLLFIKSINLRSNGYYDKLISNAIAGCSNIKFLDSSLSRGDTFALIRACDVYLSLHRSEGLGLGMMEAMAMGKVVIGTGYSGNMDFMAGENSMLVKYSKIQIAAHISPYFEKGVSWAEPDISDAAEKLKIIYTDKNLREKIGSEAKKSIEEKYNLKICEEHFKMLLSEIKIPRIEVFDESFYLTTHPDVAAAVKKGQLKNGLMHYNLYGKKEGRIFRLSTE</sequence>
<feature type="domain" description="Glycosyl transferase family 1" evidence="1">
    <location>
        <begin position="155"/>
        <end position="339"/>
    </location>
</feature>
<dbReference type="SUPFAM" id="SSF53756">
    <property type="entry name" value="UDP-Glycosyltransferase/glycogen phosphorylase"/>
    <property type="match status" value="1"/>
</dbReference>
<organism evidence="2">
    <name type="scientific">Hyperionvirus sp</name>
    <dbReference type="NCBI Taxonomy" id="2487770"/>
    <lineage>
        <taxon>Viruses</taxon>
        <taxon>Varidnaviria</taxon>
        <taxon>Bamfordvirae</taxon>
        <taxon>Nucleocytoviricota</taxon>
        <taxon>Megaviricetes</taxon>
        <taxon>Imitervirales</taxon>
        <taxon>Mimiviridae</taxon>
        <taxon>Klosneuvirinae</taxon>
    </lineage>
</organism>
<gene>
    <name evidence="2" type="ORF">Hyperionvirus7_79</name>
</gene>
<dbReference type="PANTHER" id="PTHR46656:SF3">
    <property type="entry name" value="PUTATIVE-RELATED"/>
    <property type="match status" value="1"/>
</dbReference>
<dbReference type="EMBL" id="MK072389">
    <property type="protein sequence ID" value="AYV83508.1"/>
    <property type="molecule type" value="Genomic_DNA"/>
</dbReference>
<dbReference type="CDD" id="cd03801">
    <property type="entry name" value="GT4_PimA-like"/>
    <property type="match status" value="1"/>
</dbReference>
<evidence type="ECO:0000259" key="1">
    <source>
        <dbReference type="Pfam" id="PF00534"/>
    </source>
</evidence>
<dbReference type="InterPro" id="IPR001296">
    <property type="entry name" value="Glyco_trans_1"/>
</dbReference>
<proteinExistence type="predicted"/>
<dbReference type="PANTHER" id="PTHR46656">
    <property type="entry name" value="PUTATIVE-RELATED"/>
    <property type="match status" value="1"/>
</dbReference>
<evidence type="ECO:0000313" key="2">
    <source>
        <dbReference type="EMBL" id="AYV83508.1"/>
    </source>
</evidence>
<keyword evidence="2" id="KW-0808">Transferase</keyword>
<dbReference type="Pfam" id="PF00534">
    <property type="entry name" value="Glycos_transf_1"/>
    <property type="match status" value="1"/>
</dbReference>
<dbReference type="Gene3D" id="3.40.50.2000">
    <property type="entry name" value="Glycogen Phosphorylase B"/>
    <property type="match status" value="1"/>
</dbReference>
<reference evidence="2" key="1">
    <citation type="submission" date="2018-10" db="EMBL/GenBank/DDBJ databases">
        <title>Hidden diversity of soil giant viruses.</title>
        <authorList>
            <person name="Schulz F."/>
            <person name="Alteio L."/>
            <person name="Goudeau D."/>
            <person name="Ryan E.M."/>
            <person name="Malmstrom R.R."/>
            <person name="Blanchard J."/>
            <person name="Woyke T."/>
        </authorList>
    </citation>
    <scope>NUCLEOTIDE SEQUENCE</scope>
    <source>
        <strain evidence="2">HYV1</strain>
    </source>
</reference>
<name>A0A3G5A8E3_9VIRU</name>
<accession>A0A3G5A8E3</accession>